<evidence type="ECO:0000313" key="2">
    <source>
        <dbReference type="Proteomes" id="UP001304300"/>
    </source>
</evidence>
<sequence length="1171" mass="127391">MSKTSVQNRRRPSSKSGFALLVTLMLMAFLLVLGISLTAIVGLETQATQTAQDIEKAQQNALAGLQVALGQLQETAGHDQRITASGQYVDDTASPALTGVWRSHEPNPRSPSGDADANFLRWLVSHPNRSTLEDGSQIPDTTGGVTALLIGEGSLGPDMSSSQELWANVLEISGNNGEVVGGFAYAVMDEGAKARVDLTPSENVYGDIGLQAALGEARRFGVEAINDLGNNGFKWWTDAGQDRLLTLSGGQSLEGSPDLREFNHDLTTWSRGLLTDVARGGFKNDLSVLFDGTLPSQYAGNGIYEDFSVDSAAANPRWDLLQEYATLYKDIEATSTDEGGYQAQARLPAGHQPYEEVQGNIEARPSPALGHAIVPVLTKLEIVFSAIVRDPHGGWAGNIAGLRGDGTNYMLHMIYSPIVTIYNPHNLPIEFRGLKISFADIPIGFQFYVNGQPQLNAPAPLNQLNSNHDENSNTTQQFTIDLVSSLGATSSMVIQPGETMVFGTAVTPDWSWQQEINDDYSTMFDWRNRENSLSDGMELAPGWNTEGVGFDIDWLVPPLLRSADAPIDGVLPLSGGDRVDVGFQPMQPQSSDGRFSVTVDLIINTSGDTEPAGVIEFHYRDINALSEVLSHGRLGDDQYPVRLERARTALELYEASGTPFRDYVNAWPFALFSLSSKTTLDSGSPSKPGVFHSPASYITKLDPEIENPAVYSYEASLLPVRSSSGVEIDEKNRGFAFTGHSLGTGVRAFPIHEIPMLPIQSIAQLRHANLASSGHLPNFTYTVGESWASPLIPKNAVSTPLVEESNSGGQGSTPEEQEYAYLDHTWLSNNELWDSYYFSTICGYDGAAFGGSQGDLDEVLTRFMNGEKPLFNERLTPSLSSDANPTEVANQLASDPELYRKSAAYLWLEGPFNINSVSVNAWKAVLGSLNQRGVSYYDALGEDSEVVSEVATNPLPRHRRPVGPATDGESIREERWRGFRVLDNDQIDDLANAIVAVVKERGPFLSLAEFVNRNPDGSTREALKGPLQEAIDNSRINEMFSEDSQNIELQDIEEYDFAFPETMLEDNLAGAAGYAAGAAGYVTQGDILSALGTTLSARSDTFRIRAYGETSRLNQVVAKAWCEAVVQRVHEYVDPADAPDVAPADLSSQENIDFGRGFKIVSFRWLDSDEV</sequence>
<reference evidence="1 2" key="1">
    <citation type="submission" date="2023-10" db="EMBL/GenBank/DDBJ databases">
        <title>Rubellicoccus peritrichatus gen. nov., sp. nov., isolated from an algae of coral reef tank.</title>
        <authorList>
            <person name="Luo J."/>
        </authorList>
    </citation>
    <scope>NUCLEOTIDE SEQUENCE [LARGE SCALE GENOMIC DNA]</scope>
    <source>
        <strain evidence="1 2">CR14</strain>
    </source>
</reference>
<dbReference type="Proteomes" id="UP001304300">
    <property type="component" value="Chromosome"/>
</dbReference>
<name>A0AAQ3LAG7_9BACT</name>
<gene>
    <name evidence="1" type="ORF">RZN69_18550</name>
</gene>
<keyword evidence="2" id="KW-1185">Reference proteome</keyword>
<dbReference type="EMBL" id="CP136920">
    <property type="protein sequence ID" value="WOO40627.1"/>
    <property type="molecule type" value="Genomic_DNA"/>
</dbReference>
<dbReference type="RefSeq" id="WP_317832750.1">
    <property type="nucleotide sequence ID" value="NZ_CP136920.1"/>
</dbReference>
<dbReference type="KEGG" id="puo:RZN69_18550"/>
<proteinExistence type="predicted"/>
<organism evidence="1 2">
    <name type="scientific">Rubellicoccus peritrichatus</name>
    <dbReference type="NCBI Taxonomy" id="3080537"/>
    <lineage>
        <taxon>Bacteria</taxon>
        <taxon>Pseudomonadati</taxon>
        <taxon>Verrucomicrobiota</taxon>
        <taxon>Opitutia</taxon>
        <taxon>Puniceicoccales</taxon>
        <taxon>Cerasicoccaceae</taxon>
        <taxon>Rubellicoccus</taxon>
    </lineage>
</organism>
<evidence type="ECO:0008006" key="3">
    <source>
        <dbReference type="Google" id="ProtNLM"/>
    </source>
</evidence>
<accession>A0AAQ3LAG7</accession>
<dbReference type="AlphaFoldDB" id="A0AAQ3LAG7"/>
<protein>
    <recommendedName>
        <fullName evidence="3">Verru_Chthon cassette protein A</fullName>
    </recommendedName>
</protein>
<evidence type="ECO:0000313" key="1">
    <source>
        <dbReference type="EMBL" id="WOO40627.1"/>
    </source>
</evidence>